<dbReference type="AlphaFoldDB" id="A0A9P6KAL0"/>
<evidence type="ECO:0000256" key="2">
    <source>
        <dbReference type="SAM" id="MobiDB-lite"/>
    </source>
</evidence>
<keyword evidence="1" id="KW-0479">Metal-binding</keyword>
<keyword evidence="1" id="KW-0862">Zinc</keyword>
<feature type="compositionally biased region" description="Basic residues" evidence="2">
    <location>
        <begin position="457"/>
        <end position="470"/>
    </location>
</feature>
<dbReference type="EMBL" id="JAABOA010004603">
    <property type="protein sequence ID" value="KAF9577617.1"/>
    <property type="molecule type" value="Genomic_DNA"/>
</dbReference>
<dbReference type="Proteomes" id="UP000780801">
    <property type="component" value="Unassembled WGS sequence"/>
</dbReference>
<evidence type="ECO:0000313" key="5">
    <source>
        <dbReference type="Proteomes" id="UP000780801"/>
    </source>
</evidence>
<dbReference type="InterPro" id="IPR039327">
    <property type="entry name" value="CON7-like"/>
</dbReference>
<evidence type="ECO:0000259" key="3">
    <source>
        <dbReference type="PROSITE" id="PS50157"/>
    </source>
</evidence>
<evidence type="ECO:0000256" key="1">
    <source>
        <dbReference type="PROSITE-ProRule" id="PRU00042"/>
    </source>
</evidence>
<proteinExistence type="predicted"/>
<comment type="caution">
    <text evidence="4">The sequence shown here is derived from an EMBL/GenBank/DDBJ whole genome shotgun (WGS) entry which is preliminary data.</text>
</comment>
<dbReference type="GO" id="GO:0006355">
    <property type="term" value="P:regulation of DNA-templated transcription"/>
    <property type="evidence" value="ECO:0007669"/>
    <property type="project" value="InterPro"/>
</dbReference>
<dbReference type="OrthoDB" id="1939603at2759"/>
<sequence>MKVITPQFNSAHYVAPYSHNRLTIHDRRQSAMSGCSSSPEARTRQDYAATVVNTAGVSQAPGSAGAWTSAQPTLQDNDAKHLLSYPPTQPNLPPLSEALHGLDSDTVVPVTGPSSVKVEQPAISTVNPIVPSPTLYQTPAAYLEIQPPAPVNVYSSQTPFVSDTARMSTPQGRDSSPHAMVPTDPNAAAAAVATANFGRRVTYPFVPPLETNTGLMMANSIPRAETGSSPLGSTAYHHGGLASAGATVPIQGMPRVTAVGYMDSLVLQQQHPVHAPYPLPSQSSGQQSLEIPSVGWPSQNGGFSTVSESGGSHCNGKVYSFVPLSGVNTKKRPRRRFDEIERLYVCSWGDCEKSYGTLNHLNAHVNMQKHGPKRLPAEFKELRKAWRRHKKAEEEAAKQAAVAFQQQQQTQSQTQAHLALCDPVLSHMHPTHALAMHPMTAAVTAASISQHQPAHLPHPHIHPNHTHHHTSVQPYPSQSQHHHHHHPMGF</sequence>
<dbReference type="PROSITE" id="PS50157">
    <property type="entry name" value="ZINC_FINGER_C2H2_2"/>
    <property type="match status" value="1"/>
</dbReference>
<dbReference type="PANTHER" id="PTHR36167:SF3">
    <property type="entry name" value="C2H2 FINGER DOMAIN TRANSCRIPTION FACTOR (EUROFUNG)-RELATED"/>
    <property type="match status" value="1"/>
</dbReference>
<protein>
    <recommendedName>
        <fullName evidence="3">C2H2-type domain-containing protein</fullName>
    </recommendedName>
</protein>
<dbReference type="GO" id="GO:0008270">
    <property type="term" value="F:zinc ion binding"/>
    <property type="evidence" value="ECO:0007669"/>
    <property type="project" value="UniProtKB-KW"/>
</dbReference>
<keyword evidence="5" id="KW-1185">Reference proteome</keyword>
<feature type="domain" description="C2H2-type" evidence="3">
    <location>
        <begin position="344"/>
        <end position="375"/>
    </location>
</feature>
<keyword evidence="1" id="KW-0863">Zinc-finger</keyword>
<dbReference type="InterPro" id="IPR013087">
    <property type="entry name" value="Znf_C2H2_type"/>
</dbReference>
<feature type="compositionally biased region" description="Basic residues" evidence="2">
    <location>
        <begin position="480"/>
        <end position="490"/>
    </location>
</feature>
<organism evidence="4 5">
    <name type="scientific">Lunasporangiospora selenospora</name>
    <dbReference type="NCBI Taxonomy" id="979761"/>
    <lineage>
        <taxon>Eukaryota</taxon>
        <taxon>Fungi</taxon>
        <taxon>Fungi incertae sedis</taxon>
        <taxon>Mucoromycota</taxon>
        <taxon>Mortierellomycotina</taxon>
        <taxon>Mortierellomycetes</taxon>
        <taxon>Mortierellales</taxon>
        <taxon>Mortierellaceae</taxon>
        <taxon>Lunasporangiospora</taxon>
    </lineage>
</organism>
<evidence type="ECO:0000313" key="4">
    <source>
        <dbReference type="EMBL" id="KAF9577617.1"/>
    </source>
</evidence>
<reference evidence="4" key="1">
    <citation type="journal article" date="2020" name="Fungal Divers.">
        <title>Resolving the Mortierellaceae phylogeny through synthesis of multi-gene phylogenetics and phylogenomics.</title>
        <authorList>
            <person name="Vandepol N."/>
            <person name="Liber J."/>
            <person name="Desiro A."/>
            <person name="Na H."/>
            <person name="Kennedy M."/>
            <person name="Barry K."/>
            <person name="Grigoriev I.V."/>
            <person name="Miller A.N."/>
            <person name="O'Donnell K."/>
            <person name="Stajich J.E."/>
            <person name="Bonito G."/>
        </authorList>
    </citation>
    <scope>NUCLEOTIDE SEQUENCE</scope>
    <source>
        <strain evidence="4">KOD1015</strain>
    </source>
</reference>
<accession>A0A9P6KAL0</accession>
<feature type="region of interest" description="Disordered" evidence="2">
    <location>
        <begin position="446"/>
        <end position="490"/>
    </location>
</feature>
<name>A0A9P6KAL0_9FUNG</name>
<gene>
    <name evidence="4" type="ORF">BGW38_007071</name>
</gene>
<dbReference type="PROSITE" id="PS00028">
    <property type="entry name" value="ZINC_FINGER_C2H2_1"/>
    <property type="match status" value="1"/>
</dbReference>
<dbReference type="PANTHER" id="PTHR36167">
    <property type="entry name" value="C2H2 FINGER DOMAIN TRANSCRIPTION FACTOR (EUROFUNG)-RELATED"/>
    <property type="match status" value="1"/>
</dbReference>